<evidence type="ECO:0000256" key="4">
    <source>
        <dbReference type="ARBA" id="ARBA00023242"/>
    </source>
</evidence>
<evidence type="ECO:0000256" key="1">
    <source>
        <dbReference type="ARBA" id="ARBA00004123"/>
    </source>
</evidence>
<dbReference type="Proteomes" id="UP001265746">
    <property type="component" value="Unassembled WGS sequence"/>
</dbReference>
<dbReference type="InterPro" id="IPR021827">
    <property type="entry name" value="Nup186/Nup192/Nup205"/>
</dbReference>
<proteinExistence type="inferred from homology"/>
<gene>
    <name evidence="6" type="ORF">N8I77_008289</name>
</gene>
<comment type="caution">
    <text evidence="6">The sequence shown here is derived from an EMBL/GenBank/DDBJ whole genome shotgun (WGS) entry which is preliminary data.</text>
</comment>
<keyword evidence="7" id="KW-1185">Reference proteome</keyword>
<comment type="subcellular location">
    <subcellularLocation>
        <location evidence="1">Nucleus</location>
    </subcellularLocation>
</comment>
<evidence type="ECO:0000256" key="2">
    <source>
        <dbReference type="ARBA" id="ARBA00005892"/>
    </source>
</evidence>
<evidence type="ECO:0000256" key="3">
    <source>
        <dbReference type="ARBA" id="ARBA00022448"/>
    </source>
</evidence>
<evidence type="ECO:0000313" key="7">
    <source>
        <dbReference type="Proteomes" id="UP001265746"/>
    </source>
</evidence>
<dbReference type="GO" id="GO:0006999">
    <property type="term" value="P:nuclear pore organization"/>
    <property type="evidence" value="ECO:0007669"/>
    <property type="project" value="TreeGrafter"/>
</dbReference>
<dbReference type="Pfam" id="PF11894">
    <property type="entry name" value="Nup192"/>
    <property type="match status" value="1"/>
</dbReference>
<evidence type="ECO:0000256" key="5">
    <source>
        <dbReference type="SAM" id="MobiDB-lite"/>
    </source>
</evidence>
<dbReference type="GO" id="GO:0044611">
    <property type="term" value="C:nuclear pore inner ring"/>
    <property type="evidence" value="ECO:0007669"/>
    <property type="project" value="TreeGrafter"/>
</dbReference>
<dbReference type="PANTHER" id="PTHR31344:SF0">
    <property type="entry name" value="NUCLEAR PORE COMPLEX PROTEIN NUP205"/>
    <property type="match status" value="1"/>
</dbReference>
<dbReference type="EMBL" id="JAUJFL010000004">
    <property type="protein sequence ID" value="KAK2605455.1"/>
    <property type="molecule type" value="Genomic_DNA"/>
</dbReference>
<keyword evidence="4" id="KW-0539">Nucleus</keyword>
<dbReference type="PANTHER" id="PTHR31344">
    <property type="entry name" value="NUCLEAR PORE COMPLEX PROTEIN NUP205"/>
    <property type="match status" value="1"/>
</dbReference>
<reference evidence="6" key="1">
    <citation type="submission" date="2023-06" db="EMBL/GenBank/DDBJ databases">
        <authorList>
            <person name="Noh H."/>
        </authorList>
    </citation>
    <scope>NUCLEOTIDE SEQUENCE</scope>
    <source>
        <strain evidence="6">DUCC20226</strain>
    </source>
</reference>
<organism evidence="6 7">
    <name type="scientific">Phomopsis amygdali</name>
    <name type="common">Fusicoccum amygdali</name>
    <dbReference type="NCBI Taxonomy" id="1214568"/>
    <lineage>
        <taxon>Eukaryota</taxon>
        <taxon>Fungi</taxon>
        <taxon>Dikarya</taxon>
        <taxon>Ascomycota</taxon>
        <taxon>Pezizomycotina</taxon>
        <taxon>Sordariomycetes</taxon>
        <taxon>Sordariomycetidae</taxon>
        <taxon>Diaporthales</taxon>
        <taxon>Diaporthaceae</taxon>
        <taxon>Diaporthe</taxon>
    </lineage>
</organism>
<comment type="similarity">
    <text evidence="2">Belongs to the NUP186/NUP192/NUP205 family.</text>
</comment>
<dbReference type="GO" id="GO:0017056">
    <property type="term" value="F:structural constituent of nuclear pore"/>
    <property type="evidence" value="ECO:0007669"/>
    <property type="project" value="TreeGrafter"/>
</dbReference>
<accession>A0AAD9W533</accession>
<name>A0AAD9W533_PHOAM</name>
<keyword evidence="3" id="KW-0813">Transport</keyword>
<sequence length="1685" mass="188964">MAEVTALDGLEALHRELVAVCEHRFESLHILEQELDAHAEAFKKLLDKRPRSNASRNAVKTGKITVEDDEYSINAEFQEMALQLADELDLDEVDSARLLLDSQEDTRTLGRPLLECGVIRFHQQRRYLLDCMRLCIQIRTSDDEELESLQDVFGTYVTDNIYGGRANSKIVSRCMEAMQEIKGWLQKLADRMTTANVVYAGAAPRLPYHEVVEFSRVSLTQQHELLALIMASAIEKRHAQVDDFKNLLKHLQKADRYDQMLVHFFPVIGAYVSCFGSTEGSTSVEEGEQLNKLICKPSDDDNWIMPYLHAAVQVWWIAEYSGWFTQIGETGRQKFDEEMFFGPFTEAMKAGAFDFILSVAADVKTLEWQDSGRLGIRHWLQRKSPSLLDAAQFSDYFQSVLMVHLENLVEGLISNLPDALRRMRSEEDEQRQLSQTHEQDLDLERFLLIIAYAYEGRPDAASAFWTDPDSNLAGFLHWASRRASTPLVSAFCEMLQSISDDDTCATAAHNFLLDEGQPASGKMRKTLSLTWAQIFKELHFFTVKLRERPSTSQSLTYRSGKPPPEQAEAEPESAMMLECYLRLITKLSSQSEDVRTFLLTDDFNLVQGLFLLASTQIPSRLKSYTFYALRALMSRKTEEECTIMWAVLDSWATGQHNTPQMQGRQPVGPSNQTPAAQMRRQLLELSRGFDEPNAIVQLLNSLVSPVNESSPLNDGLPFPEDLGSQVRMPGIDPYVDYVLGFVLADNSGALQDTTQMRMLRLSCLEFALLCLDTFNEDLIVLGNETNIPVDSIMTTTDLATYIRLHPFARVMEWMLNERVMAALFETINQRHQDDVAQLASAPPDSPIILSTLRAVEVVSKVLDMQDTYADLVRPLLRNQPLKREPVATSYTSFADGMMNHLPLIVNLGRFCGMGHPALTLACLKLLEKVSSSARIASAWNPGHFGQTHRNKAIVALESNGDAETISGCFIAELVAPLDLARGADSPNYMIKLYILDFIFACLQATPNQPTIAHLFLGFQCGIDSVSVETEGDFDSRTSLFHNMLRVLLETPYGDEETGMWRWTIELKFKIMRILRVLWISPLSSSIVLNELRENEFLFHLLLGEIPIQPSLSWDGQLMTGPEFLVTESSMTFISFLALRAITLEYASIELCSVSQHRLPHFKRRLIDALNGQLKSDDGELMPVSSIFDLFDFLPPDGQHWEVPPPQFQYYRDLDLRPCLTEDQDGNPVYNIERVRDILLLKRNEFASLGQIAAEKDIDLMDREELLLVEFLEFSNRQKQLGSFRLKVLRYWSNVLLVMFESNEFKGSAQTSFLLQALQAVLPSLEIYASESPDEAYELAKLAKILLFKIDFSTTTSQNGDTRRAGDLVSDKLFQLFQICLAAIGKWAGNSELRALYYSICYRYLAGIIQKDQDSLPSRHKAIKSIHVHGERLLNVICDDAYGSDAACQTAALILLNALVKVGSVEDDAFVVENLNKLNFIGILVDSLRPVLAEWLEIVQTRNTDAELLWNARLALILSICQTREGAKHALQANLFHAIEQSGLFAADPELLEAESGSRAGAGAAALERHYALLVRVARVVCAAVLTRGPQSNVAQGPARRFLSEHRMLVVQTLKRSAGIGGAAGGNHGGKAAGEAALLLEDAVEELAEAFMVLIAATGFLEFEEEMAAPKSNGVQARGLPPAMFH</sequence>
<protein>
    <submittedName>
        <fullName evidence="6">Uncharacterized protein</fullName>
    </submittedName>
</protein>
<evidence type="ECO:0000313" key="6">
    <source>
        <dbReference type="EMBL" id="KAK2605455.1"/>
    </source>
</evidence>
<feature type="region of interest" description="Disordered" evidence="5">
    <location>
        <begin position="552"/>
        <end position="571"/>
    </location>
</feature>